<gene>
    <name evidence="2" type="ORF">TGEB3V08_LOCUS8273</name>
</gene>
<dbReference type="SUPFAM" id="SSF52799">
    <property type="entry name" value="(Phosphotyrosine protein) phosphatases II"/>
    <property type="match status" value="1"/>
</dbReference>
<protein>
    <recommendedName>
        <fullName evidence="1">Tyrosine specific protein phosphatases domain-containing protein</fullName>
    </recommendedName>
</protein>
<dbReference type="PROSITE" id="PS50056">
    <property type="entry name" value="TYR_PHOSPHATASE_2"/>
    <property type="match status" value="1"/>
</dbReference>
<dbReference type="InterPro" id="IPR050561">
    <property type="entry name" value="PTP"/>
</dbReference>
<evidence type="ECO:0000259" key="1">
    <source>
        <dbReference type="PROSITE" id="PS50056"/>
    </source>
</evidence>
<accession>A0A7R9K3K7</accession>
<dbReference type="PANTHER" id="PTHR23339">
    <property type="entry name" value="TYROSINE SPECIFIC PROTEIN PHOSPHATASE AND DUAL SPECIFICITY PROTEIN PHOSPHATASE"/>
    <property type="match status" value="1"/>
</dbReference>
<sequence>MEEIRIRSLLALDRCQEILTAKKLNLVMTMMAGLGRTGSLIGAYLVKHYHMAAREAIAWLRICRPGCVIGRQQTWLEDMEGMLWKLGEDYRTGTWGLVKQLLTYTFL</sequence>
<dbReference type="InterPro" id="IPR029021">
    <property type="entry name" value="Prot-tyrosine_phosphatase-like"/>
</dbReference>
<evidence type="ECO:0000313" key="2">
    <source>
        <dbReference type="EMBL" id="CAD7602315.1"/>
    </source>
</evidence>
<dbReference type="EMBL" id="OE843125">
    <property type="protein sequence ID" value="CAD7602315.1"/>
    <property type="molecule type" value="Genomic_DNA"/>
</dbReference>
<reference evidence="2" key="1">
    <citation type="submission" date="2020-11" db="EMBL/GenBank/DDBJ databases">
        <authorList>
            <person name="Tran Van P."/>
        </authorList>
    </citation>
    <scope>NUCLEOTIDE SEQUENCE</scope>
</reference>
<dbReference type="AlphaFoldDB" id="A0A7R9K3K7"/>
<name>A0A7R9K3K7_TIMGE</name>
<feature type="domain" description="Tyrosine specific protein phosphatases" evidence="1">
    <location>
        <begin position="26"/>
        <end position="75"/>
    </location>
</feature>
<dbReference type="Gene3D" id="3.90.190.10">
    <property type="entry name" value="Protein tyrosine phosphatase superfamily"/>
    <property type="match status" value="1"/>
</dbReference>
<dbReference type="InterPro" id="IPR000387">
    <property type="entry name" value="Tyr_Pase_dom"/>
</dbReference>
<organism evidence="2">
    <name type="scientific">Timema genevievae</name>
    <name type="common">Walking stick</name>
    <dbReference type="NCBI Taxonomy" id="629358"/>
    <lineage>
        <taxon>Eukaryota</taxon>
        <taxon>Metazoa</taxon>
        <taxon>Ecdysozoa</taxon>
        <taxon>Arthropoda</taxon>
        <taxon>Hexapoda</taxon>
        <taxon>Insecta</taxon>
        <taxon>Pterygota</taxon>
        <taxon>Neoptera</taxon>
        <taxon>Polyneoptera</taxon>
        <taxon>Phasmatodea</taxon>
        <taxon>Timematodea</taxon>
        <taxon>Timematoidea</taxon>
        <taxon>Timematidae</taxon>
        <taxon>Timema</taxon>
    </lineage>
</organism>
<proteinExistence type="predicted"/>